<gene>
    <name evidence="8" type="ORF">FHR96_002415</name>
</gene>
<name>A0A7W5BYK3_9GAMM</name>
<proteinExistence type="inferred from homology"/>
<evidence type="ECO:0000256" key="4">
    <source>
        <dbReference type="ARBA" id="ARBA00022496"/>
    </source>
</evidence>
<dbReference type="SUPFAM" id="SSF53807">
    <property type="entry name" value="Helical backbone' metal receptor"/>
    <property type="match status" value="1"/>
</dbReference>
<dbReference type="PROSITE" id="PS50983">
    <property type="entry name" value="FE_B12_PBP"/>
    <property type="match status" value="1"/>
</dbReference>
<keyword evidence="4" id="KW-0410">Iron transport</keyword>
<evidence type="ECO:0000313" key="9">
    <source>
        <dbReference type="Proteomes" id="UP000525987"/>
    </source>
</evidence>
<dbReference type="PANTHER" id="PTHR30532:SF1">
    <property type="entry name" value="IRON(3+)-HYDROXAMATE-BINDING PROTEIN FHUD"/>
    <property type="match status" value="1"/>
</dbReference>
<keyword evidence="9" id="KW-1185">Reference proteome</keyword>
<dbReference type="Proteomes" id="UP000525987">
    <property type="component" value="Unassembled WGS sequence"/>
</dbReference>
<accession>A0A7W5BYK3</accession>
<keyword evidence="4" id="KW-0408">Iron</keyword>
<dbReference type="InterPro" id="IPR002491">
    <property type="entry name" value="ABC_transptr_periplasmic_BD"/>
</dbReference>
<feature type="signal peptide" evidence="6">
    <location>
        <begin position="1"/>
        <end position="24"/>
    </location>
</feature>
<dbReference type="PANTHER" id="PTHR30532">
    <property type="entry name" value="IRON III DICITRATE-BINDING PERIPLASMIC PROTEIN"/>
    <property type="match status" value="1"/>
</dbReference>
<feature type="chain" id="PRO_5030786392" evidence="6">
    <location>
        <begin position="25"/>
        <end position="295"/>
    </location>
</feature>
<sequence length="295" mass="30567">MKGIRWCMPALALGVFALPSMVQAHEVEGEAHGPDVVSFDWGAADTLAALGLEDHLVGLPHQAAPAYVADLLDGRADVGGLKTPDLAAVAAADPDLILVTGRQSAALEDLEALAETQDVSMGEGDYFEALSAKVTGLAERFGAEARAAERLAALHDEIEAARASLPDDLEAVVVTHNDGHYSLREEPVVGELLQIAQPALPASVEPMSRGTRTFTPLTPAAIGEMAPDALLVVDRSAAIGATPLDVTSLEEALAAEGGEAIEVTVLSPALWYLSGDGLQSVRAQVQEVTGSLSSL</sequence>
<dbReference type="Gene3D" id="3.40.50.1980">
    <property type="entry name" value="Nitrogenase molybdenum iron protein domain"/>
    <property type="match status" value="2"/>
</dbReference>
<dbReference type="Pfam" id="PF01497">
    <property type="entry name" value="Peripla_BP_2"/>
    <property type="match status" value="1"/>
</dbReference>
<dbReference type="GO" id="GO:0030288">
    <property type="term" value="C:outer membrane-bounded periplasmic space"/>
    <property type="evidence" value="ECO:0007669"/>
    <property type="project" value="TreeGrafter"/>
</dbReference>
<dbReference type="AlphaFoldDB" id="A0A7W5BYK3"/>
<organism evidence="8 9">
    <name type="scientific">Halomonas organivorans</name>
    <dbReference type="NCBI Taxonomy" id="257772"/>
    <lineage>
        <taxon>Bacteria</taxon>
        <taxon>Pseudomonadati</taxon>
        <taxon>Pseudomonadota</taxon>
        <taxon>Gammaproteobacteria</taxon>
        <taxon>Oceanospirillales</taxon>
        <taxon>Halomonadaceae</taxon>
        <taxon>Halomonas</taxon>
    </lineage>
</organism>
<feature type="domain" description="Fe/B12 periplasmic-binding" evidence="7">
    <location>
        <begin position="35"/>
        <end position="295"/>
    </location>
</feature>
<evidence type="ECO:0000256" key="6">
    <source>
        <dbReference type="SAM" id="SignalP"/>
    </source>
</evidence>
<comment type="subcellular location">
    <subcellularLocation>
        <location evidence="1">Cell envelope</location>
    </subcellularLocation>
</comment>
<comment type="similarity">
    <text evidence="2">Belongs to the bacterial solute-binding protein 8 family.</text>
</comment>
<evidence type="ECO:0000259" key="7">
    <source>
        <dbReference type="PROSITE" id="PS50983"/>
    </source>
</evidence>
<protein>
    <submittedName>
        <fullName evidence="8">Iron complex transport system substrate-binding protein</fullName>
    </submittedName>
</protein>
<dbReference type="RefSeq" id="WP_183387907.1">
    <property type="nucleotide sequence ID" value="NZ_JACHXM010000010.1"/>
</dbReference>
<evidence type="ECO:0000256" key="2">
    <source>
        <dbReference type="ARBA" id="ARBA00008814"/>
    </source>
</evidence>
<keyword evidence="4" id="KW-0406">Ion transport</keyword>
<evidence type="ECO:0000256" key="3">
    <source>
        <dbReference type="ARBA" id="ARBA00022448"/>
    </source>
</evidence>
<comment type="caution">
    <text evidence="8">The sequence shown here is derived from an EMBL/GenBank/DDBJ whole genome shotgun (WGS) entry which is preliminary data.</text>
</comment>
<evidence type="ECO:0000256" key="5">
    <source>
        <dbReference type="ARBA" id="ARBA00022729"/>
    </source>
</evidence>
<dbReference type="EMBL" id="JACHXM010000010">
    <property type="protein sequence ID" value="MBB3141536.1"/>
    <property type="molecule type" value="Genomic_DNA"/>
</dbReference>
<dbReference type="GO" id="GO:1901678">
    <property type="term" value="P:iron coordination entity transport"/>
    <property type="evidence" value="ECO:0007669"/>
    <property type="project" value="UniProtKB-ARBA"/>
</dbReference>
<dbReference type="InterPro" id="IPR051313">
    <property type="entry name" value="Bact_iron-sidero_bind"/>
</dbReference>
<evidence type="ECO:0000256" key="1">
    <source>
        <dbReference type="ARBA" id="ARBA00004196"/>
    </source>
</evidence>
<keyword evidence="3" id="KW-0813">Transport</keyword>
<keyword evidence="5 6" id="KW-0732">Signal</keyword>
<evidence type="ECO:0000313" key="8">
    <source>
        <dbReference type="EMBL" id="MBB3141536.1"/>
    </source>
</evidence>
<reference evidence="8 9" key="1">
    <citation type="submission" date="2020-08" db="EMBL/GenBank/DDBJ databases">
        <title>Genomic Encyclopedia of Type Strains, Phase III (KMG-III): the genomes of soil and plant-associated and newly described type strains.</title>
        <authorList>
            <person name="Whitman W."/>
        </authorList>
    </citation>
    <scope>NUCLEOTIDE SEQUENCE [LARGE SCALE GENOMIC DNA]</scope>
    <source>
        <strain evidence="8 9">CECT 5995</strain>
    </source>
</reference>